<name>A0ABU4NJ72_9ACTN</name>
<evidence type="ECO:0008006" key="3">
    <source>
        <dbReference type="Google" id="ProtNLM"/>
    </source>
</evidence>
<keyword evidence="2" id="KW-1185">Reference proteome</keyword>
<evidence type="ECO:0000313" key="2">
    <source>
        <dbReference type="Proteomes" id="UP001271274"/>
    </source>
</evidence>
<dbReference type="EMBL" id="JARAYU010000008">
    <property type="protein sequence ID" value="MDX3702863.1"/>
    <property type="molecule type" value="Genomic_DNA"/>
</dbReference>
<dbReference type="Proteomes" id="UP001271274">
    <property type="component" value="Unassembled WGS sequence"/>
</dbReference>
<comment type="caution">
    <text evidence="1">The sequence shown here is derived from an EMBL/GenBank/DDBJ whole genome shotgun (WGS) entry which is preliminary data.</text>
</comment>
<reference evidence="1 2" key="1">
    <citation type="journal article" date="2023" name="Microb. Genom.">
        <title>Mesoterricola silvestris gen. nov., sp. nov., Mesoterricola sediminis sp. nov., Geothrix oryzae sp. nov., Geothrix edaphica sp. nov., Geothrix rubra sp. nov., and Geothrix limicola sp. nov., six novel members of Acidobacteriota isolated from soils.</title>
        <authorList>
            <person name="Weisberg A.J."/>
            <person name="Pearce E."/>
            <person name="Kramer C.G."/>
            <person name="Chang J.H."/>
            <person name="Clarke C.R."/>
        </authorList>
    </citation>
    <scope>NUCLEOTIDE SEQUENCE [LARGE SCALE GENOMIC DNA]</scope>
    <source>
        <strain evidence="1 2">ID09-01A</strain>
    </source>
</reference>
<sequence length="75" mass="8104">MNDDTWPAQYFDSAEGRPGELWGHAFAPLGPNLSLHPAAPTERKSEPVLDVHSHLFFDELLEAAGPTTSGACSNQ</sequence>
<organism evidence="1 2">
    <name type="scientific">Streptomyces europaeiscabiei</name>
    <dbReference type="NCBI Taxonomy" id="146819"/>
    <lineage>
        <taxon>Bacteria</taxon>
        <taxon>Bacillati</taxon>
        <taxon>Actinomycetota</taxon>
        <taxon>Actinomycetes</taxon>
        <taxon>Kitasatosporales</taxon>
        <taxon>Streptomycetaceae</taxon>
        <taxon>Streptomyces</taxon>
    </lineage>
</organism>
<proteinExistence type="predicted"/>
<gene>
    <name evidence="1" type="ORF">PV662_24430</name>
</gene>
<evidence type="ECO:0000313" key="1">
    <source>
        <dbReference type="EMBL" id="MDX3702863.1"/>
    </source>
</evidence>
<accession>A0ABU4NJ72</accession>
<protein>
    <recommendedName>
        <fullName evidence="3">Amidohydrolase</fullName>
    </recommendedName>
</protein>
<dbReference type="RefSeq" id="WP_046703421.1">
    <property type="nucleotide sequence ID" value="NZ_JARAYT010000009.1"/>
</dbReference>